<dbReference type="Proteomes" id="UP000278252">
    <property type="component" value="Unassembled WGS sequence"/>
</dbReference>
<reference evidence="1 4" key="1">
    <citation type="submission" date="2014-12" db="EMBL/GenBank/DDBJ databases">
        <title>The genome sequence of Methanohalophilus portucalensis strain FDF1.</title>
        <authorList>
            <person name="Lai M.-C."/>
            <person name="Lai S.-J."/>
        </authorList>
    </citation>
    <scope>NUCLEOTIDE SEQUENCE [LARGE SCALE GENOMIC DNA]</scope>
    <source>
        <strain evidence="1 4">FDF-1</strain>
    </source>
</reference>
<dbReference type="OrthoDB" id="130130at2157"/>
<evidence type="ECO:0000313" key="1">
    <source>
        <dbReference type="EMBL" id="OJH50095.1"/>
    </source>
</evidence>
<reference evidence="5" key="3">
    <citation type="submission" date="2017-04" db="EMBL/GenBank/DDBJ databases">
        <authorList>
            <person name="Varghese N."/>
            <person name="Submissions S."/>
        </authorList>
    </citation>
    <scope>NUCLEOTIDE SEQUENCE [LARGE SCALE GENOMIC DNA]</scope>
    <source>
        <strain evidence="5">FDF-1</strain>
    </source>
</reference>
<evidence type="ECO:0000313" key="6">
    <source>
        <dbReference type="Proteomes" id="UP000278252"/>
    </source>
</evidence>
<evidence type="ECO:0000313" key="4">
    <source>
        <dbReference type="Proteomes" id="UP000185713"/>
    </source>
</evidence>
<evidence type="ECO:0000313" key="3">
    <source>
        <dbReference type="EMBL" id="SMH31440.1"/>
    </source>
</evidence>
<dbReference type="STRING" id="523843.SAMN06264941_0458"/>
<keyword evidence="5" id="KW-1185">Reference proteome</keyword>
<dbReference type="EMBL" id="FXBN01000001">
    <property type="protein sequence ID" value="SMH31440.1"/>
    <property type="molecule type" value="Genomic_DNA"/>
</dbReference>
<organism evidence="1 4">
    <name type="scientific">Methanohalophilus portucalensis FDF-1</name>
    <dbReference type="NCBI Taxonomy" id="523843"/>
    <lineage>
        <taxon>Archaea</taxon>
        <taxon>Methanobacteriati</taxon>
        <taxon>Methanobacteriota</taxon>
        <taxon>Stenosarchaea group</taxon>
        <taxon>Methanomicrobia</taxon>
        <taxon>Methanosarcinales</taxon>
        <taxon>Methanosarcinaceae</taxon>
        <taxon>Methanohalophilus</taxon>
    </lineage>
</organism>
<reference evidence="3" key="2">
    <citation type="submission" date="2017-04" db="EMBL/GenBank/DDBJ databases">
        <authorList>
            <person name="Afonso C.L."/>
            <person name="Miller P.J."/>
            <person name="Scott M.A."/>
            <person name="Spackman E."/>
            <person name="Goraichik I."/>
            <person name="Dimitrov K.M."/>
            <person name="Suarez D.L."/>
            <person name="Swayne D.E."/>
        </authorList>
    </citation>
    <scope>NUCLEOTIDE SEQUENCE [LARGE SCALE GENOMIC DNA]</scope>
    <source>
        <strain evidence="3">FDF-1</strain>
    </source>
</reference>
<reference evidence="2 6" key="4">
    <citation type="submission" date="2018-10" db="EMBL/GenBank/DDBJ databases">
        <title>Cultivation of a novel Methanohalophilus strain from Kebrit Deep of the Red Sea and a genomic comparison of members of the genus Methanohalophilus.</title>
        <authorList>
            <person name="Guan Y."/>
            <person name="Ngugi D.K."/>
            <person name="Stingl U."/>
        </authorList>
    </citation>
    <scope>NUCLEOTIDE SEQUENCE [LARGE SCALE GENOMIC DNA]</scope>
    <source>
        <strain evidence="2 6">DSM 7471</strain>
    </source>
</reference>
<dbReference type="Proteomes" id="UP000193969">
    <property type="component" value="Unassembled WGS sequence"/>
</dbReference>
<sequence>MTTKLTTCTSGSNSTNADLEVTASLYEREDGSRYIEATQVWCVAQISGIVLESGNTFFYCVPEA</sequence>
<dbReference type="EMBL" id="JWTK01000002">
    <property type="protein sequence ID" value="OJH50095.1"/>
    <property type="molecule type" value="Genomic_DNA"/>
</dbReference>
<dbReference type="EMBL" id="RJJH01000001">
    <property type="protein sequence ID" value="RNI13119.1"/>
    <property type="molecule type" value="Genomic_DNA"/>
</dbReference>
<proteinExistence type="predicted"/>
<dbReference type="Proteomes" id="UP000185713">
    <property type="component" value="Unassembled WGS sequence"/>
</dbReference>
<protein>
    <submittedName>
        <fullName evidence="1">Uncharacterized protein</fullName>
    </submittedName>
</protein>
<dbReference type="AlphaFoldDB" id="A0A1L9C6E9"/>
<dbReference type="RefSeq" id="WP_072359378.1">
    <property type="nucleotide sequence ID" value="NZ_FXBN01000001.1"/>
</dbReference>
<evidence type="ECO:0000313" key="5">
    <source>
        <dbReference type="Proteomes" id="UP000193969"/>
    </source>
</evidence>
<evidence type="ECO:0000313" key="2">
    <source>
        <dbReference type="EMBL" id="RNI13119.1"/>
    </source>
</evidence>
<accession>A0A1L9C6E9</accession>
<name>A0A1L9C6E9_9EURY</name>
<gene>
    <name evidence="2" type="ORF">EFE41_00570</name>
    <name evidence="1" type="ORF">MPF_0890</name>
    <name evidence="3" type="ORF">SAMN06264941_0458</name>
</gene>